<dbReference type="STRING" id="83784.SAMN05192564_1011093"/>
<evidence type="ECO:0000256" key="12">
    <source>
        <dbReference type="ARBA" id="ARBA00031899"/>
    </source>
</evidence>
<evidence type="ECO:0000259" key="15">
    <source>
        <dbReference type="Pfam" id="PF09924"/>
    </source>
</evidence>
<accession>A0A1H4AA14</accession>
<dbReference type="InterPro" id="IPR051211">
    <property type="entry name" value="PG_lysyltransferase"/>
</dbReference>
<feature type="transmembrane region" description="Helical" evidence="14">
    <location>
        <begin position="252"/>
        <end position="272"/>
    </location>
</feature>
<reference evidence="17" key="1">
    <citation type="submission" date="2016-10" db="EMBL/GenBank/DDBJ databases">
        <authorList>
            <person name="Varghese N."/>
            <person name="Submissions S."/>
        </authorList>
    </citation>
    <scope>NUCLEOTIDE SEQUENCE [LARGE SCALE GENOMIC DNA]</scope>
    <source>
        <strain evidence="17">LMG 24000</strain>
    </source>
</reference>
<sequence>MSSIGSNKVSARTDTVHQAKPGFFDRFFNRVFSRFPRAPGPVWIGRLTSLPLRHVAVPALALVVCAIVLLVFQHLSKTIDYHSVVRSLRHLPPQALVTSLAATAASYVVLVARDAVGLRSIGARVSRPVLWIGATVASALGNATGFGALTGGAVRIRIYGAEGIKPAQVGRITLFTSVTLGLALVLLSGLGMLYAAGSMSRMTHLSPTLLVCTGLVIVALFAALIALCPPVARQVQLGPLTLDVPARRDLVAQLALAAADVAAASIALWALLPQTHIGFAHFIAIFSVAMLLGMIGHTPGGLGVFEASMVFALGGTMPTPAMVAALLAYRVIYFGVPLLLSSALLAGFEGQALKARFASRNSQHITQLAPLFLSVLTFAVGGMLVISGATPAFARRLALLQTVLPLWVLEGSQLLASLLGVLLLFVARGLLRRLDAAWWLTMLLALASLALSLTKGLAFVEAGVLSVLIVLLATTRGRFNRSSSLFGERFTATWLVSVGIVMIVASWVLFFAFRDVQYSRDLWWDFAFDERAPRALRATLGACLFAMFIAFWQLLRPAAGRFVKPPAADLVDAAKIVRAQERSDAGLALMGDKSFLFSKSREAFLMYAKRGRTWAALYDPVGPREEWVELIGEFMALAHAHGGRAAFYQVRADALPLYLDAGLSLMKLGEEARIVLSDFELAGSHRTHLRYALKRGERDGLTVEMYEPPHVPGLLPTLRGISDAWLDSRSAKEKSFSVAAFTDDYLAAQSVMLVRQQGTPVAFVTFMTTDLNLDATVGVMRHAPDASPYAMEYLFTKLALHLKQENFRSLSLGMAPLSGMNATPLASPWHRLASLMWRFGCRFYNFRGLRGFKSKFQPTWEPRYLAASGSVGVVLTLADLSLLAEGWRS</sequence>
<dbReference type="EMBL" id="FNRQ01000001">
    <property type="protein sequence ID" value="SEA32776.1"/>
    <property type="molecule type" value="Genomic_DNA"/>
</dbReference>
<keyword evidence="8 14" id="KW-1133">Transmembrane helix</keyword>
<keyword evidence="17" id="KW-1185">Reference proteome</keyword>
<dbReference type="GO" id="GO:0006629">
    <property type="term" value="P:lipid metabolic process"/>
    <property type="evidence" value="ECO:0007669"/>
    <property type="project" value="UniProtKB-KW"/>
</dbReference>
<dbReference type="EC" id="2.3.2.3" evidence="3"/>
<dbReference type="GO" id="GO:0055091">
    <property type="term" value="P:phospholipid homeostasis"/>
    <property type="evidence" value="ECO:0007669"/>
    <property type="project" value="TreeGrafter"/>
</dbReference>
<evidence type="ECO:0000313" key="17">
    <source>
        <dbReference type="Proteomes" id="UP000198638"/>
    </source>
</evidence>
<feature type="transmembrane region" description="Helical" evidence="14">
    <location>
        <begin position="368"/>
        <end position="394"/>
    </location>
</feature>
<feature type="transmembrane region" description="Helical" evidence="14">
    <location>
        <begin position="322"/>
        <end position="348"/>
    </location>
</feature>
<dbReference type="InterPro" id="IPR022791">
    <property type="entry name" value="L-PG_synthase/AglD"/>
</dbReference>
<feature type="transmembrane region" description="Helical" evidence="14">
    <location>
        <begin position="279"/>
        <end position="302"/>
    </location>
</feature>
<dbReference type="InterPro" id="IPR016181">
    <property type="entry name" value="Acyl_CoA_acyltransferase"/>
</dbReference>
<dbReference type="Proteomes" id="UP000198638">
    <property type="component" value="Unassembled WGS sequence"/>
</dbReference>
<feature type="transmembrane region" description="Helical" evidence="14">
    <location>
        <begin position="208"/>
        <end position="232"/>
    </location>
</feature>
<dbReference type="AlphaFoldDB" id="A0A1H4AA14"/>
<proteinExistence type="inferred from homology"/>
<dbReference type="GO" id="GO:0050071">
    <property type="term" value="F:phosphatidylglycerol lysyltransferase activity"/>
    <property type="evidence" value="ECO:0007669"/>
    <property type="project" value="UniProtKB-EC"/>
</dbReference>
<evidence type="ECO:0000256" key="14">
    <source>
        <dbReference type="SAM" id="Phobius"/>
    </source>
</evidence>
<organism evidence="16 17">
    <name type="scientific">Paraburkholderia sartisoli</name>
    <dbReference type="NCBI Taxonomy" id="83784"/>
    <lineage>
        <taxon>Bacteria</taxon>
        <taxon>Pseudomonadati</taxon>
        <taxon>Pseudomonadota</taxon>
        <taxon>Betaproteobacteria</taxon>
        <taxon>Burkholderiales</taxon>
        <taxon>Burkholderiaceae</taxon>
        <taxon>Paraburkholderia</taxon>
    </lineage>
</organism>
<evidence type="ECO:0000256" key="7">
    <source>
        <dbReference type="ARBA" id="ARBA00022692"/>
    </source>
</evidence>
<dbReference type="SUPFAM" id="SSF55729">
    <property type="entry name" value="Acyl-CoA N-acyltransferases (Nat)"/>
    <property type="match status" value="1"/>
</dbReference>
<dbReference type="GO" id="GO:0046677">
    <property type="term" value="P:response to antibiotic"/>
    <property type="evidence" value="ECO:0007669"/>
    <property type="project" value="UniProtKB-KW"/>
</dbReference>
<feature type="transmembrane region" description="Helical" evidence="14">
    <location>
        <begin position="95"/>
        <end position="116"/>
    </location>
</feature>
<evidence type="ECO:0000256" key="2">
    <source>
        <dbReference type="ARBA" id="ARBA00008627"/>
    </source>
</evidence>
<evidence type="ECO:0000256" key="13">
    <source>
        <dbReference type="ARBA" id="ARBA00047540"/>
    </source>
</evidence>
<comment type="subcellular location">
    <subcellularLocation>
        <location evidence="1">Cell membrane</location>
        <topology evidence="1">Multi-pass membrane protein</topology>
    </subcellularLocation>
</comment>
<feature type="domain" description="Phosphatidylglycerol lysyltransferase C-terminal" evidence="15">
    <location>
        <begin position="579"/>
        <end position="866"/>
    </location>
</feature>
<evidence type="ECO:0000256" key="11">
    <source>
        <dbReference type="ARBA" id="ARBA00023251"/>
    </source>
</evidence>
<evidence type="ECO:0000256" key="8">
    <source>
        <dbReference type="ARBA" id="ARBA00022989"/>
    </source>
</evidence>
<keyword evidence="10 14" id="KW-0472">Membrane</keyword>
<protein>
    <recommendedName>
        <fullName evidence="4">Phosphatidylglycerol lysyltransferase</fullName>
        <ecNumber evidence="3">2.3.2.3</ecNumber>
    </recommendedName>
    <alternativeName>
        <fullName evidence="12">Lysylphosphatidylglycerol synthase</fullName>
    </alternativeName>
</protein>
<feature type="transmembrane region" description="Helical" evidence="14">
    <location>
        <begin position="55"/>
        <end position="75"/>
    </location>
</feature>
<evidence type="ECO:0000256" key="5">
    <source>
        <dbReference type="ARBA" id="ARBA00022475"/>
    </source>
</evidence>
<dbReference type="GO" id="GO:0005886">
    <property type="term" value="C:plasma membrane"/>
    <property type="evidence" value="ECO:0007669"/>
    <property type="project" value="UniProtKB-SubCell"/>
</dbReference>
<evidence type="ECO:0000256" key="3">
    <source>
        <dbReference type="ARBA" id="ARBA00012014"/>
    </source>
</evidence>
<evidence type="ECO:0000256" key="9">
    <source>
        <dbReference type="ARBA" id="ARBA00023098"/>
    </source>
</evidence>
<gene>
    <name evidence="16" type="ORF">SAMN05192564_1011093</name>
</gene>
<keyword evidence="6 16" id="KW-0808">Transferase</keyword>
<feature type="transmembrane region" description="Helical" evidence="14">
    <location>
        <begin position="459"/>
        <end position="479"/>
    </location>
</feature>
<name>A0A1H4AA14_9BURK</name>
<keyword evidence="5" id="KW-1003">Cell membrane</keyword>
<comment type="similarity">
    <text evidence="2">Belongs to the LPG synthase family.</text>
</comment>
<feature type="transmembrane region" description="Helical" evidence="14">
    <location>
        <begin position="174"/>
        <end position="196"/>
    </location>
</feature>
<evidence type="ECO:0000256" key="6">
    <source>
        <dbReference type="ARBA" id="ARBA00022679"/>
    </source>
</evidence>
<dbReference type="PANTHER" id="PTHR34697">
    <property type="entry name" value="PHOSPHATIDYLGLYCEROL LYSYLTRANSFERASE"/>
    <property type="match status" value="1"/>
</dbReference>
<dbReference type="PANTHER" id="PTHR34697:SF2">
    <property type="entry name" value="PHOSPHATIDYLGLYCEROL LYSYLTRANSFERASE"/>
    <property type="match status" value="1"/>
</dbReference>
<dbReference type="InterPro" id="IPR024320">
    <property type="entry name" value="LPG_synthase_C"/>
</dbReference>
<evidence type="ECO:0000313" key="16">
    <source>
        <dbReference type="EMBL" id="SEA32776.1"/>
    </source>
</evidence>
<dbReference type="NCBIfam" id="NF033480">
    <property type="entry name" value="bifunc_MprF"/>
    <property type="match status" value="1"/>
</dbReference>
<evidence type="ECO:0000256" key="4">
    <source>
        <dbReference type="ARBA" id="ARBA00021546"/>
    </source>
</evidence>
<feature type="transmembrane region" description="Helical" evidence="14">
    <location>
        <begin position="534"/>
        <end position="555"/>
    </location>
</feature>
<feature type="transmembrane region" description="Helical" evidence="14">
    <location>
        <begin position="491"/>
        <end position="514"/>
    </location>
</feature>
<feature type="transmembrane region" description="Helical" evidence="14">
    <location>
        <begin position="128"/>
        <end position="154"/>
    </location>
</feature>
<feature type="transmembrane region" description="Helical" evidence="14">
    <location>
        <begin position="414"/>
        <end position="431"/>
    </location>
</feature>
<keyword evidence="9" id="KW-0443">Lipid metabolism</keyword>
<dbReference type="Pfam" id="PF03706">
    <property type="entry name" value="LPG_synthase_TM"/>
    <property type="match status" value="1"/>
</dbReference>
<evidence type="ECO:0000256" key="10">
    <source>
        <dbReference type="ARBA" id="ARBA00023136"/>
    </source>
</evidence>
<keyword evidence="11" id="KW-0046">Antibiotic resistance</keyword>
<dbReference type="Pfam" id="PF09924">
    <property type="entry name" value="LPG_synthase_C"/>
    <property type="match status" value="1"/>
</dbReference>
<comment type="catalytic activity">
    <reaction evidence="13">
        <text>L-lysyl-tRNA(Lys) + a 1,2-diacyl-sn-glycero-3-phospho-(1'-sn-glycerol) = a 1,2-diacyl-sn-glycero-3-phospho-1'-(3'-O-L-lysyl)-sn-glycerol + tRNA(Lys)</text>
        <dbReference type="Rhea" id="RHEA:10668"/>
        <dbReference type="Rhea" id="RHEA-COMP:9696"/>
        <dbReference type="Rhea" id="RHEA-COMP:9697"/>
        <dbReference type="ChEBI" id="CHEBI:64716"/>
        <dbReference type="ChEBI" id="CHEBI:75792"/>
        <dbReference type="ChEBI" id="CHEBI:78442"/>
        <dbReference type="ChEBI" id="CHEBI:78529"/>
        <dbReference type="EC" id="2.3.2.3"/>
    </reaction>
</comment>
<evidence type="ECO:0000256" key="1">
    <source>
        <dbReference type="ARBA" id="ARBA00004651"/>
    </source>
</evidence>
<keyword evidence="7 14" id="KW-0812">Transmembrane</keyword>